<dbReference type="AlphaFoldDB" id="X1SPF4"/>
<proteinExistence type="predicted"/>
<dbReference type="PANTHER" id="PTHR11632:SF51">
    <property type="entry name" value="SUCCINATE DEHYDROGENASE [UBIQUINONE] FLAVOPROTEIN SUBUNIT, MITOCHONDRIAL"/>
    <property type="match status" value="1"/>
</dbReference>
<dbReference type="GO" id="GO:0050660">
    <property type="term" value="F:flavin adenine dinucleotide binding"/>
    <property type="evidence" value="ECO:0007669"/>
    <property type="project" value="TreeGrafter"/>
</dbReference>
<reference evidence="2" key="1">
    <citation type="journal article" date="2014" name="Front. Microbiol.">
        <title>High frequency of phylogenetically diverse reductive dehalogenase-homologous genes in deep subseafloor sedimentary metagenomes.</title>
        <authorList>
            <person name="Kawai M."/>
            <person name="Futagami T."/>
            <person name="Toyoda A."/>
            <person name="Takaki Y."/>
            <person name="Nishi S."/>
            <person name="Hori S."/>
            <person name="Arai W."/>
            <person name="Tsubouchi T."/>
            <person name="Morono Y."/>
            <person name="Uchiyama I."/>
            <person name="Ito T."/>
            <person name="Fujiyama A."/>
            <person name="Inagaki F."/>
            <person name="Takami H."/>
        </authorList>
    </citation>
    <scope>NUCLEOTIDE SEQUENCE</scope>
    <source>
        <strain evidence="2">Expedition CK06-06</strain>
    </source>
</reference>
<feature type="domain" description="Fumarate reductase/succinate dehydrogenase flavoprotein-like C-terminal" evidence="1">
    <location>
        <begin position="19"/>
        <end position="130"/>
    </location>
</feature>
<sequence>AKLKCLCENAHGVPASAVRQKVQRMSSRYASVVREEHGLDKGIDELREIKKNGISVDKNGLTHLIETMNIVDAAGIILNACRIRTESRGPHLRFNSLKEDKPVPRDDENWHKYTVIRKNIDTNELKLEVREPVRP</sequence>
<feature type="non-terminal residue" evidence="2">
    <location>
        <position position="1"/>
    </location>
</feature>
<dbReference type="GO" id="GO:0009055">
    <property type="term" value="F:electron transfer activity"/>
    <property type="evidence" value="ECO:0007669"/>
    <property type="project" value="TreeGrafter"/>
</dbReference>
<dbReference type="Gene3D" id="1.20.58.100">
    <property type="entry name" value="Fumarate reductase/succinate dehydrogenase flavoprotein-like, C-terminal domain"/>
    <property type="match status" value="1"/>
</dbReference>
<dbReference type="EMBL" id="BARW01007861">
    <property type="protein sequence ID" value="GAI77240.1"/>
    <property type="molecule type" value="Genomic_DNA"/>
</dbReference>
<dbReference type="GO" id="GO:0005886">
    <property type="term" value="C:plasma membrane"/>
    <property type="evidence" value="ECO:0007669"/>
    <property type="project" value="TreeGrafter"/>
</dbReference>
<evidence type="ECO:0000259" key="1">
    <source>
        <dbReference type="Pfam" id="PF02910"/>
    </source>
</evidence>
<protein>
    <recommendedName>
        <fullName evidence="1">Fumarate reductase/succinate dehydrogenase flavoprotein-like C-terminal domain-containing protein</fullName>
    </recommendedName>
</protein>
<dbReference type="InterPro" id="IPR015939">
    <property type="entry name" value="Fum_Rdtase/Succ_DH_flav-like_C"/>
</dbReference>
<evidence type="ECO:0000313" key="2">
    <source>
        <dbReference type="EMBL" id="GAI77240.1"/>
    </source>
</evidence>
<dbReference type="GO" id="GO:0009061">
    <property type="term" value="P:anaerobic respiration"/>
    <property type="evidence" value="ECO:0007669"/>
    <property type="project" value="TreeGrafter"/>
</dbReference>
<comment type="caution">
    <text evidence="2">The sequence shown here is derived from an EMBL/GenBank/DDBJ whole genome shotgun (WGS) entry which is preliminary data.</text>
</comment>
<dbReference type="InterPro" id="IPR037099">
    <property type="entry name" value="Fum_R/Succ_DH_flav-like_C_sf"/>
</dbReference>
<dbReference type="Pfam" id="PF02910">
    <property type="entry name" value="Succ_DH_flav_C"/>
    <property type="match status" value="1"/>
</dbReference>
<organism evidence="2">
    <name type="scientific">marine sediment metagenome</name>
    <dbReference type="NCBI Taxonomy" id="412755"/>
    <lineage>
        <taxon>unclassified sequences</taxon>
        <taxon>metagenomes</taxon>
        <taxon>ecological metagenomes</taxon>
    </lineage>
</organism>
<accession>X1SPF4</accession>
<dbReference type="GO" id="GO:0000104">
    <property type="term" value="F:succinate dehydrogenase activity"/>
    <property type="evidence" value="ECO:0007669"/>
    <property type="project" value="TreeGrafter"/>
</dbReference>
<gene>
    <name evidence="2" type="ORF">S12H4_16274</name>
</gene>
<dbReference type="SUPFAM" id="SSF46977">
    <property type="entry name" value="Succinate dehydrogenase/fumarate reductase flavoprotein C-terminal domain"/>
    <property type="match status" value="1"/>
</dbReference>
<name>X1SPF4_9ZZZZ</name>
<dbReference type="PANTHER" id="PTHR11632">
    <property type="entry name" value="SUCCINATE DEHYDROGENASE 2 FLAVOPROTEIN SUBUNIT"/>
    <property type="match status" value="1"/>
</dbReference>
<dbReference type="InterPro" id="IPR030664">
    <property type="entry name" value="SdhA/FrdA/AprA"/>
</dbReference>